<dbReference type="InterPro" id="IPR038770">
    <property type="entry name" value="Na+/solute_symporter_sf"/>
</dbReference>
<evidence type="ECO:0000313" key="12">
    <source>
        <dbReference type="EMBL" id="USQ77688.1"/>
    </source>
</evidence>
<evidence type="ECO:0000256" key="6">
    <source>
        <dbReference type="ARBA" id="ARBA00022989"/>
    </source>
</evidence>
<keyword evidence="8 10" id="KW-0472">Membrane</keyword>
<feature type="domain" description="Cation/H+ exchanger transmembrane" evidence="11">
    <location>
        <begin position="16"/>
        <end position="398"/>
    </location>
</feature>
<keyword evidence="6 10" id="KW-1133">Transmembrane helix</keyword>
<name>A0ABY4YMX8_9MICO</name>
<organism evidence="12 13">
    <name type="scientific">Ornithinimicrobium cryptoxanthini</name>
    <dbReference type="NCBI Taxonomy" id="2934161"/>
    <lineage>
        <taxon>Bacteria</taxon>
        <taxon>Bacillati</taxon>
        <taxon>Actinomycetota</taxon>
        <taxon>Actinomycetes</taxon>
        <taxon>Micrococcales</taxon>
        <taxon>Ornithinimicrobiaceae</taxon>
        <taxon>Ornithinimicrobium</taxon>
    </lineage>
</organism>
<dbReference type="InterPro" id="IPR006153">
    <property type="entry name" value="Cation/H_exchanger_TM"/>
</dbReference>
<dbReference type="PANTHER" id="PTHR32507">
    <property type="entry name" value="NA(+)/H(+) ANTIPORTER 1"/>
    <property type="match status" value="1"/>
</dbReference>
<feature type="transmembrane region" description="Helical" evidence="10">
    <location>
        <begin position="180"/>
        <end position="202"/>
    </location>
</feature>
<feature type="transmembrane region" description="Helical" evidence="10">
    <location>
        <begin position="292"/>
        <end position="315"/>
    </location>
</feature>
<feature type="compositionally biased region" description="Gly residues" evidence="9">
    <location>
        <begin position="525"/>
        <end position="549"/>
    </location>
</feature>
<evidence type="ECO:0000313" key="13">
    <source>
        <dbReference type="Proteomes" id="UP001056535"/>
    </source>
</evidence>
<dbReference type="RefSeq" id="WP_252623099.1">
    <property type="nucleotide sequence ID" value="NZ_CP099490.1"/>
</dbReference>
<keyword evidence="3" id="KW-0050">Antiport</keyword>
<keyword evidence="4" id="KW-1003">Cell membrane</keyword>
<feature type="transmembrane region" description="Helical" evidence="10">
    <location>
        <begin position="29"/>
        <end position="48"/>
    </location>
</feature>
<dbReference type="PANTHER" id="PTHR32507:SF0">
    <property type="entry name" value="NA(+)_H(+) ANTIPORTER 2-RELATED"/>
    <property type="match status" value="1"/>
</dbReference>
<feature type="transmembrane region" description="Helical" evidence="10">
    <location>
        <begin position="214"/>
        <end position="234"/>
    </location>
</feature>
<evidence type="ECO:0000256" key="7">
    <source>
        <dbReference type="ARBA" id="ARBA00023065"/>
    </source>
</evidence>
<feature type="transmembrane region" description="Helical" evidence="10">
    <location>
        <begin position="85"/>
        <end position="107"/>
    </location>
</feature>
<evidence type="ECO:0000256" key="8">
    <source>
        <dbReference type="ARBA" id="ARBA00023136"/>
    </source>
</evidence>
<accession>A0ABY4YMX8</accession>
<sequence>MEPVVYLGAVLVVGALAQWLAWALRIPSILVLLVAGFLGGMVVSPDEVLGRDVLFAGVSLAVGIILFEGSLTLRLADVRDLGRPVIRLCTVTVLIAWALITATGWLVGLDLQLALLIGAILVVTGPTVINPILRQLRPTRRISSLLRWEGIVVDPIGAILALLVYQAVLVGNREDAFGTAVLTLLTSVGVALVFTLVLAVIVEFVMVRHLVPDYLQGTLFIAVAAAGLVGSNMIQAESGLLTVTVLGIVLGNRPRLALQHVKEFYEHLQVFLIGVLFIILAGRVTPEQVLDILPTALVFVAILMLVVRPVSIWLGLMGTETTRKERLLLSGMAPRGIVAAAVTSIFALELEHAAEVVDGRRGEALARLAAEAEGMVPLVFVTIVVSVAVYGLGVGRLAERLGLATANPHGVVFAGSQGWVRQAAGALGEVNVPTILVSQDIGELHRARMEGVRTERSNILSDYAINELDLAGIGSFIAATNDDGTNSSAAREFGHTLGSANVYQLRRQDVEAPAGEADGARTSSGGSGASGTSSGGNGASGKASGGNGASGTSAERASAALKQSVTAPARKMTVTEPARKRASRTSSSEKFSARAPFRPALTHEQLQERVEDGMVVRRTQLTESFTLEHYLERNPEAVLLFTHDGARASVVTEESDVSGSGVTLIALVRPRDGRRGQQE</sequence>
<evidence type="ECO:0000256" key="1">
    <source>
        <dbReference type="ARBA" id="ARBA00004651"/>
    </source>
</evidence>
<dbReference type="EMBL" id="CP099490">
    <property type="protein sequence ID" value="USQ77688.1"/>
    <property type="molecule type" value="Genomic_DNA"/>
</dbReference>
<feature type="transmembrane region" description="Helical" evidence="10">
    <location>
        <begin position="375"/>
        <end position="393"/>
    </location>
</feature>
<dbReference type="Pfam" id="PF00999">
    <property type="entry name" value="Na_H_Exchanger"/>
    <property type="match status" value="1"/>
</dbReference>
<keyword evidence="5 10" id="KW-0812">Transmembrane</keyword>
<keyword evidence="7" id="KW-0406">Ion transport</keyword>
<feature type="transmembrane region" description="Helical" evidence="10">
    <location>
        <begin position="54"/>
        <end position="73"/>
    </location>
</feature>
<gene>
    <name evidence="12" type="ORF">NF557_07250</name>
</gene>
<evidence type="ECO:0000259" key="11">
    <source>
        <dbReference type="Pfam" id="PF00999"/>
    </source>
</evidence>
<comment type="subcellular location">
    <subcellularLocation>
        <location evidence="1">Cell membrane</location>
        <topology evidence="1">Multi-pass membrane protein</topology>
    </subcellularLocation>
</comment>
<evidence type="ECO:0000256" key="3">
    <source>
        <dbReference type="ARBA" id="ARBA00022449"/>
    </source>
</evidence>
<keyword evidence="13" id="KW-1185">Reference proteome</keyword>
<evidence type="ECO:0000256" key="5">
    <source>
        <dbReference type="ARBA" id="ARBA00022692"/>
    </source>
</evidence>
<dbReference type="Gene3D" id="1.20.1530.20">
    <property type="match status" value="1"/>
</dbReference>
<evidence type="ECO:0000256" key="9">
    <source>
        <dbReference type="SAM" id="MobiDB-lite"/>
    </source>
</evidence>
<evidence type="ECO:0000256" key="4">
    <source>
        <dbReference type="ARBA" id="ARBA00022475"/>
    </source>
</evidence>
<feature type="region of interest" description="Disordered" evidence="9">
    <location>
        <begin position="512"/>
        <end position="597"/>
    </location>
</feature>
<keyword evidence="2" id="KW-0813">Transport</keyword>
<reference evidence="12" key="1">
    <citation type="submission" date="2022-06" db="EMBL/GenBank/DDBJ databases">
        <title>Ornithinimicrobium JY.X270.</title>
        <authorList>
            <person name="Huang Y."/>
        </authorList>
    </citation>
    <scope>NUCLEOTIDE SEQUENCE</scope>
    <source>
        <strain evidence="12">JY.X270</strain>
    </source>
</reference>
<protein>
    <submittedName>
        <fullName evidence="12">Sodium:proton antiporter</fullName>
    </submittedName>
</protein>
<feature type="transmembrane region" description="Helical" evidence="10">
    <location>
        <begin position="268"/>
        <end position="286"/>
    </location>
</feature>
<feature type="transmembrane region" description="Helical" evidence="10">
    <location>
        <begin position="145"/>
        <end position="168"/>
    </location>
</feature>
<feature type="transmembrane region" description="Helical" evidence="10">
    <location>
        <begin position="113"/>
        <end position="133"/>
    </location>
</feature>
<proteinExistence type="predicted"/>
<feature type="transmembrane region" description="Helical" evidence="10">
    <location>
        <begin position="240"/>
        <end position="256"/>
    </location>
</feature>
<evidence type="ECO:0000256" key="2">
    <source>
        <dbReference type="ARBA" id="ARBA00022448"/>
    </source>
</evidence>
<dbReference type="Proteomes" id="UP001056535">
    <property type="component" value="Chromosome"/>
</dbReference>
<evidence type="ECO:0000256" key="10">
    <source>
        <dbReference type="SAM" id="Phobius"/>
    </source>
</evidence>